<dbReference type="SMART" id="SM00249">
    <property type="entry name" value="PHD"/>
    <property type="match status" value="1"/>
</dbReference>
<dbReference type="InParanoid" id="A0A316VE10"/>
<reference evidence="9 10" key="1">
    <citation type="journal article" date="2018" name="Mol. Biol. Evol.">
        <title>Broad Genomic Sampling Reveals a Smut Pathogenic Ancestry of the Fungal Clade Ustilaginomycotina.</title>
        <authorList>
            <person name="Kijpornyongpan T."/>
            <person name="Mondo S.J."/>
            <person name="Barry K."/>
            <person name="Sandor L."/>
            <person name="Lee J."/>
            <person name="Lipzen A."/>
            <person name="Pangilinan J."/>
            <person name="LaButti K."/>
            <person name="Hainaut M."/>
            <person name="Henrissat B."/>
            <person name="Grigoriev I.V."/>
            <person name="Spatafora J.W."/>
            <person name="Aime M.C."/>
        </authorList>
    </citation>
    <scope>NUCLEOTIDE SEQUENCE [LARGE SCALE GENOMIC DNA]</scope>
    <source>
        <strain evidence="9 10">MCA 3882</strain>
    </source>
</reference>
<dbReference type="GO" id="GO:0008270">
    <property type="term" value="F:zinc ion binding"/>
    <property type="evidence" value="ECO:0007669"/>
    <property type="project" value="UniProtKB-KW"/>
</dbReference>
<feature type="domain" description="PHD-type" evidence="8">
    <location>
        <begin position="369"/>
        <end position="419"/>
    </location>
</feature>
<feature type="region of interest" description="Disordered" evidence="7">
    <location>
        <begin position="769"/>
        <end position="792"/>
    </location>
</feature>
<dbReference type="CDD" id="cd15522">
    <property type="entry name" value="PHD_TAF3"/>
    <property type="match status" value="1"/>
</dbReference>
<evidence type="ECO:0000256" key="7">
    <source>
        <dbReference type="SAM" id="MobiDB-lite"/>
    </source>
</evidence>
<gene>
    <name evidence="9" type="ORF">FA14DRAFT_154978</name>
</gene>
<organism evidence="9 10">
    <name type="scientific">Meira miltonrushii</name>
    <dbReference type="NCBI Taxonomy" id="1280837"/>
    <lineage>
        <taxon>Eukaryota</taxon>
        <taxon>Fungi</taxon>
        <taxon>Dikarya</taxon>
        <taxon>Basidiomycota</taxon>
        <taxon>Ustilaginomycotina</taxon>
        <taxon>Exobasidiomycetes</taxon>
        <taxon>Exobasidiales</taxon>
        <taxon>Brachybasidiaceae</taxon>
        <taxon>Meira</taxon>
    </lineage>
</organism>
<feature type="region of interest" description="Disordered" evidence="7">
    <location>
        <begin position="825"/>
        <end position="862"/>
    </location>
</feature>
<keyword evidence="10" id="KW-1185">Reference proteome</keyword>
<keyword evidence="4" id="KW-0862">Zinc</keyword>
<evidence type="ECO:0000256" key="2">
    <source>
        <dbReference type="ARBA" id="ARBA00022723"/>
    </source>
</evidence>
<dbReference type="Gene3D" id="3.30.40.10">
    <property type="entry name" value="Zinc/RING finger domain, C3HC4 (zinc finger)"/>
    <property type="match status" value="1"/>
</dbReference>
<dbReference type="Proteomes" id="UP000245771">
    <property type="component" value="Unassembled WGS sequence"/>
</dbReference>
<feature type="compositionally biased region" description="Basic residues" evidence="7">
    <location>
        <begin position="322"/>
        <end position="333"/>
    </location>
</feature>
<evidence type="ECO:0000313" key="9">
    <source>
        <dbReference type="EMBL" id="PWN35564.1"/>
    </source>
</evidence>
<dbReference type="OrthoDB" id="3367016at2759"/>
<dbReference type="PROSITE" id="PS50016">
    <property type="entry name" value="ZF_PHD_2"/>
    <property type="match status" value="1"/>
</dbReference>
<feature type="compositionally biased region" description="Polar residues" evidence="7">
    <location>
        <begin position="908"/>
        <end position="929"/>
    </location>
</feature>
<sequence length="956" mass="101982">MQHPQLVESQGRASAALMNKGHAFTVLVDHDGDLAITSMSNNNATTSLSSPNTIKASRSKLMSAFNQSSQPYQSALIAVEVPNMGRMAIHRNEALQINGVQEQSSRPADTASSSGSSSSSAGLSAESLSTNQTSVTQPEDDTFDSSIHSFLTDPHSENNSKEGLKSSHDRHASLLAIMREATANLPRSTPAQSSKTAALLDIDTLSNDRYKPRLEGAGMPTLNWPDSIDGPWSRASQHLTSRNEKKRKAIQLWLEEDSDEDTPSEQQAQQHPMIAKVLLDRKRQEDIIRAFASSEQSAITPVKPKKRGRKPLLKTGSSTTPSKRKLAKLRRSKVSTPSSLRHQHLPDSVSPSSTALMTPSRRTAAANAQIGCRCGRADDGTPMILCDGCNSWYHMGCMGLTDTSSLGDEDWFCILCCEVATSILTPGSSLSGGLMVTPSFPRSAALAGQQIRLSQGQLPVFYQADDTPMHLRRDDGHAHAFSSALALAPSPVVLSGTSTDDRRASLVAGRARANRYGWHLAEQGSPLERKSNSNNLGASHHIHKRNLSGSGTSGSNSMHAFTHSSPTHRQSRTFAHAHSDGDLYGTLNSAGGESAGMSAYLRTPSPRLMSSTPKRQRQASTFGLRTDHHGAMAAAVHSQHQAHRRRETSGLQRDFEDVFSTPSRILHGSSSWGQQASMLRHNREESNASINGGAGLSTNAGTPWGLSTPTRHLMDAGFNSDYSAGGGGGLPSLVHSSGGLDMGEFTGWHNLQNSPTSNTRAVRRARQASHARRIAGNGNGEAVSSSSMRETTPERVFEYDAGSSSPFPKTPTFSSDPYAHHRLQSSITPTAASSRTANGTGAGGRYTTFSPISSPTTTHSRAGRMAKVRLGSLGGGGGSGGSNNESYLNNRGREALNGLQGPVELRSTIEQSPKTRSVKSSNGSTTTSKARGRDASTDMMAGLGIGLDLNDVIDWA</sequence>
<feature type="compositionally biased region" description="Polar residues" evidence="7">
    <location>
        <begin position="696"/>
        <end position="705"/>
    </location>
</feature>
<evidence type="ECO:0000256" key="3">
    <source>
        <dbReference type="ARBA" id="ARBA00022771"/>
    </source>
</evidence>
<feature type="compositionally biased region" description="Low complexity" evidence="7">
    <location>
        <begin position="847"/>
        <end position="860"/>
    </location>
</feature>
<dbReference type="PANTHER" id="PTHR46174:SF1">
    <property type="entry name" value="CXXC-TYPE ZINC FINGER PROTEIN 1"/>
    <property type="match status" value="1"/>
</dbReference>
<evidence type="ECO:0000256" key="5">
    <source>
        <dbReference type="ARBA" id="ARBA00023242"/>
    </source>
</evidence>
<feature type="compositionally biased region" description="Low complexity" evidence="7">
    <location>
        <begin position="111"/>
        <end position="129"/>
    </location>
</feature>
<dbReference type="Pfam" id="PF00628">
    <property type="entry name" value="PHD"/>
    <property type="match status" value="1"/>
</dbReference>
<dbReference type="PANTHER" id="PTHR46174">
    <property type="entry name" value="CXXC-TYPE ZINC FINGER PROTEIN 1"/>
    <property type="match status" value="1"/>
</dbReference>
<feature type="region of interest" description="Disordered" evidence="7">
    <location>
        <begin position="295"/>
        <end position="355"/>
    </location>
</feature>
<dbReference type="EMBL" id="KZ819603">
    <property type="protein sequence ID" value="PWN35564.1"/>
    <property type="molecule type" value="Genomic_DNA"/>
</dbReference>
<dbReference type="STRING" id="1280837.A0A316VE10"/>
<keyword evidence="3 6" id="KW-0863">Zinc-finger</keyword>
<dbReference type="InterPro" id="IPR013083">
    <property type="entry name" value="Znf_RING/FYVE/PHD"/>
</dbReference>
<feature type="region of interest" description="Disordered" evidence="7">
    <location>
        <begin position="682"/>
        <end position="705"/>
    </location>
</feature>
<evidence type="ECO:0000256" key="1">
    <source>
        <dbReference type="ARBA" id="ARBA00004123"/>
    </source>
</evidence>
<dbReference type="SUPFAM" id="SSF57903">
    <property type="entry name" value="FYVE/PHD zinc finger"/>
    <property type="match status" value="1"/>
</dbReference>
<keyword evidence="2" id="KW-0479">Metal-binding</keyword>
<evidence type="ECO:0000259" key="8">
    <source>
        <dbReference type="PROSITE" id="PS50016"/>
    </source>
</evidence>
<evidence type="ECO:0000256" key="6">
    <source>
        <dbReference type="PROSITE-ProRule" id="PRU00146"/>
    </source>
</evidence>
<dbReference type="InterPro" id="IPR037869">
    <property type="entry name" value="Spp1/CFP1"/>
</dbReference>
<evidence type="ECO:0000256" key="4">
    <source>
        <dbReference type="ARBA" id="ARBA00022833"/>
    </source>
</evidence>
<dbReference type="AlphaFoldDB" id="A0A316VE10"/>
<feature type="region of interest" description="Disordered" evidence="7">
    <location>
        <begin position="100"/>
        <end position="167"/>
    </location>
</feature>
<feature type="compositionally biased region" description="Basic residues" evidence="7">
    <location>
        <begin position="303"/>
        <end position="312"/>
    </location>
</feature>
<accession>A0A316VE10</accession>
<feature type="compositionally biased region" description="Basic and acidic residues" evidence="7">
    <location>
        <begin position="154"/>
        <end position="167"/>
    </location>
</feature>
<proteinExistence type="predicted"/>
<feature type="compositionally biased region" description="Polar residues" evidence="7">
    <location>
        <begin position="825"/>
        <end position="839"/>
    </location>
</feature>
<dbReference type="GO" id="GO:0045893">
    <property type="term" value="P:positive regulation of DNA-templated transcription"/>
    <property type="evidence" value="ECO:0007669"/>
    <property type="project" value="TreeGrafter"/>
</dbReference>
<dbReference type="RefSeq" id="XP_025355866.1">
    <property type="nucleotide sequence ID" value="XM_025497725.1"/>
</dbReference>
<comment type="subcellular location">
    <subcellularLocation>
        <location evidence="1">Nucleus</location>
    </subcellularLocation>
</comment>
<dbReference type="PROSITE" id="PS01359">
    <property type="entry name" value="ZF_PHD_1"/>
    <property type="match status" value="1"/>
</dbReference>
<name>A0A316VE10_9BASI</name>
<dbReference type="InterPro" id="IPR019787">
    <property type="entry name" value="Znf_PHD-finger"/>
</dbReference>
<evidence type="ECO:0000313" key="10">
    <source>
        <dbReference type="Proteomes" id="UP000245771"/>
    </source>
</evidence>
<dbReference type="InterPro" id="IPR019786">
    <property type="entry name" value="Zinc_finger_PHD-type_CS"/>
</dbReference>
<dbReference type="GO" id="GO:0048188">
    <property type="term" value="C:Set1C/COMPASS complex"/>
    <property type="evidence" value="ECO:0007669"/>
    <property type="project" value="InterPro"/>
</dbReference>
<feature type="region of interest" description="Disordered" evidence="7">
    <location>
        <begin position="906"/>
        <end position="935"/>
    </location>
</feature>
<protein>
    <recommendedName>
        <fullName evidence="8">PHD-type domain-containing protein</fullName>
    </recommendedName>
</protein>
<keyword evidence="5" id="KW-0539">Nucleus</keyword>
<dbReference type="InterPro" id="IPR011011">
    <property type="entry name" value="Znf_FYVE_PHD"/>
</dbReference>
<dbReference type="InterPro" id="IPR001965">
    <property type="entry name" value="Znf_PHD"/>
</dbReference>
<dbReference type="GeneID" id="37019506"/>